<evidence type="ECO:0000256" key="1">
    <source>
        <dbReference type="ARBA" id="ARBA00005771"/>
    </source>
</evidence>
<evidence type="ECO:0000259" key="3">
    <source>
        <dbReference type="Pfam" id="PF00685"/>
    </source>
</evidence>
<reference evidence="4" key="1">
    <citation type="submission" date="2021-01" db="UniProtKB">
        <authorList>
            <consortium name="EnsemblMetazoa"/>
        </authorList>
    </citation>
    <scope>IDENTIFICATION</scope>
</reference>
<sequence length="159" mass="18568">METKNCEISAHAIQEESVVNFQNEMDNFFFGTHLCEILPYGMISTARYPKFHEGLQNFEVFEDDVFVVTHPKAGTRWMQELVWRLRNDINLTSNTKDALVERVPFLDLVSTTEEGSTWLETVAKTPQPRTFKSHCQNKFIKRKSRSFTSYETHVTFANH</sequence>
<name>A0A7M5X716_9CNID</name>
<dbReference type="InterPro" id="IPR000863">
    <property type="entry name" value="Sulfotransferase_dom"/>
</dbReference>
<comment type="similarity">
    <text evidence="1">Belongs to the sulfotransferase 1 family.</text>
</comment>
<evidence type="ECO:0000313" key="5">
    <source>
        <dbReference type="Proteomes" id="UP000594262"/>
    </source>
</evidence>
<dbReference type="Pfam" id="PF00685">
    <property type="entry name" value="Sulfotransfer_1"/>
    <property type="match status" value="1"/>
</dbReference>
<keyword evidence="5" id="KW-1185">Reference proteome</keyword>
<proteinExistence type="inferred from homology"/>
<dbReference type="Proteomes" id="UP000594262">
    <property type="component" value="Unplaced"/>
</dbReference>
<keyword evidence="2" id="KW-0808">Transferase</keyword>
<protein>
    <recommendedName>
        <fullName evidence="3">Sulfotransferase domain-containing protein</fullName>
    </recommendedName>
</protein>
<dbReference type="AlphaFoldDB" id="A0A7M5X716"/>
<dbReference type="Gene3D" id="3.40.50.300">
    <property type="entry name" value="P-loop containing nucleotide triphosphate hydrolases"/>
    <property type="match status" value="1"/>
</dbReference>
<dbReference type="GO" id="GO:0008146">
    <property type="term" value="F:sulfotransferase activity"/>
    <property type="evidence" value="ECO:0007669"/>
    <property type="project" value="InterPro"/>
</dbReference>
<dbReference type="SUPFAM" id="SSF52540">
    <property type="entry name" value="P-loop containing nucleoside triphosphate hydrolases"/>
    <property type="match status" value="1"/>
</dbReference>
<dbReference type="InterPro" id="IPR027417">
    <property type="entry name" value="P-loop_NTPase"/>
</dbReference>
<evidence type="ECO:0000313" key="4">
    <source>
        <dbReference type="EnsemblMetazoa" id="CLYHEMP018962.1"/>
    </source>
</evidence>
<dbReference type="PANTHER" id="PTHR11783">
    <property type="entry name" value="SULFOTRANSFERASE SULT"/>
    <property type="match status" value="1"/>
</dbReference>
<evidence type="ECO:0000256" key="2">
    <source>
        <dbReference type="ARBA" id="ARBA00022679"/>
    </source>
</evidence>
<dbReference type="OrthoDB" id="205623at2759"/>
<accession>A0A7M5X716</accession>
<feature type="domain" description="Sulfotransferase" evidence="3">
    <location>
        <begin position="63"/>
        <end position="140"/>
    </location>
</feature>
<organism evidence="4 5">
    <name type="scientific">Clytia hemisphaerica</name>
    <dbReference type="NCBI Taxonomy" id="252671"/>
    <lineage>
        <taxon>Eukaryota</taxon>
        <taxon>Metazoa</taxon>
        <taxon>Cnidaria</taxon>
        <taxon>Hydrozoa</taxon>
        <taxon>Hydroidolina</taxon>
        <taxon>Leptothecata</taxon>
        <taxon>Obeliida</taxon>
        <taxon>Clytiidae</taxon>
        <taxon>Clytia</taxon>
    </lineage>
</organism>
<dbReference type="EnsemblMetazoa" id="CLYHEMT018962.1">
    <property type="protein sequence ID" value="CLYHEMP018962.1"/>
    <property type="gene ID" value="CLYHEMG018962"/>
</dbReference>